<evidence type="ECO:0000256" key="2">
    <source>
        <dbReference type="ARBA" id="ARBA00022771"/>
    </source>
</evidence>
<dbReference type="EMBL" id="QNGE01001037">
    <property type="protein sequence ID" value="KAA3678599.1"/>
    <property type="molecule type" value="Genomic_DNA"/>
</dbReference>
<evidence type="ECO:0000256" key="4">
    <source>
        <dbReference type="ARBA" id="ARBA00022833"/>
    </source>
</evidence>
<dbReference type="PANTHER" id="PTHR15933">
    <property type="entry name" value="PROTEIN CBG16327"/>
    <property type="match status" value="1"/>
</dbReference>
<keyword evidence="3" id="KW-0833">Ubl conjugation pathway</keyword>
<evidence type="ECO:0000256" key="5">
    <source>
        <dbReference type="PROSITE-ProRule" id="PRU00207"/>
    </source>
</evidence>
<dbReference type="AlphaFoldDB" id="A0A5J4NSY6"/>
<organism evidence="7 8">
    <name type="scientific">Paragonimus westermani</name>
    <dbReference type="NCBI Taxonomy" id="34504"/>
    <lineage>
        <taxon>Eukaryota</taxon>
        <taxon>Metazoa</taxon>
        <taxon>Spiralia</taxon>
        <taxon>Lophotrochozoa</taxon>
        <taxon>Platyhelminthes</taxon>
        <taxon>Trematoda</taxon>
        <taxon>Digenea</taxon>
        <taxon>Plagiorchiida</taxon>
        <taxon>Troglotremata</taxon>
        <taxon>Troglotrematidae</taxon>
        <taxon>Paragonimus</taxon>
    </lineage>
</organism>
<dbReference type="PROSITE" id="PS50145">
    <property type="entry name" value="ZF_TRAF"/>
    <property type="match status" value="1"/>
</dbReference>
<dbReference type="InterPro" id="IPR001810">
    <property type="entry name" value="F-box_dom"/>
</dbReference>
<protein>
    <submittedName>
        <fullName evidence="7">F-box protein 40</fullName>
    </submittedName>
</protein>
<keyword evidence="1 5" id="KW-0479">Metal-binding</keyword>
<keyword evidence="8" id="KW-1185">Reference proteome</keyword>
<evidence type="ECO:0000259" key="6">
    <source>
        <dbReference type="PROSITE" id="PS50145"/>
    </source>
</evidence>
<reference evidence="7 8" key="1">
    <citation type="journal article" date="2019" name="Gigascience">
        <title>Whole-genome sequence of the oriental lung fluke Paragonimus westermani.</title>
        <authorList>
            <person name="Oey H."/>
            <person name="Zakrzewski M."/>
            <person name="Narain K."/>
            <person name="Devi K.R."/>
            <person name="Agatsuma T."/>
            <person name="Nawaratna S."/>
            <person name="Gobert G.N."/>
            <person name="Jones M.K."/>
            <person name="Ragan M.A."/>
            <person name="McManus D.P."/>
            <person name="Krause L."/>
        </authorList>
    </citation>
    <scope>NUCLEOTIDE SEQUENCE [LARGE SCALE GENOMIC DNA]</scope>
    <source>
        <strain evidence="7 8">IND2009</strain>
    </source>
</reference>
<evidence type="ECO:0000256" key="3">
    <source>
        <dbReference type="ARBA" id="ARBA00022786"/>
    </source>
</evidence>
<evidence type="ECO:0000313" key="7">
    <source>
        <dbReference type="EMBL" id="KAA3678599.1"/>
    </source>
</evidence>
<dbReference type="Pfam" id="PF15965">
    <property type="entry name" value="zf-TRAF_2"/>
    <property type="match status" value="1"/>
</dbReference>
<sequence length="403" mass="44598">MEDVPFCESHCTTCFKNVCVQSGGKCSFIDCPNTCGMKMHMCKLNDHADYICPLAVVSCLNKGNGCVAKIARRKMSEHLHVCPANVVYCSIICNIPKRKSPSPEVVHVETTGVTSQSPFVPPVSPAPPVPLLLTDIVTPASSCSKNDAVENENGTPHVVEPVLPNEFVDRPFSLLFPENGTGHICGKIIPRAYHDAHCRWHSDVLRQIDGSIELRCPLYKLGCDFVAVRLRPNDPKCRLLYNPMLNRFAIGLATDGVSACRPDTSHGDVVLPQSTVPAATGLNDMPTEIVVYLSRFLDDTALVCLSQVSHRLHEVTRLAISERLIVTPKWCRLRSSLGPVGWKILKFVWSIPDRTQSITRWHITSARAELSQHLDTCPYNTRSVQDKPFSLHRGVEDDTTNTP</sequence>
<accession>A0A5J4NSY6</accession>
<dbReference type="GO" id="GO:0061630">
    <property type="term" value="F:ubiquitin protein ligase activity"/>
    <property type="evidence" value="ECO:0007669"/>
    <property type="project" value="InterPro"/>
</dbReference>
<feature type="domain" description="TRAF-type" evidence="6">
    <location>
        <begin position="47"/>
        <end position="93"/>
    </location>
</feature>
<gene>
    <name evidence="7" type="ORF">DEA37_0001643</name>
</gene>
<evidence type="ECO:0000256" key="1">
    <source>
        <dbReference type="ARBA" id="ARBA00022723"/>
    </source>
</evidence>
<dbReference type="InterPro" id="IPR031890">
    <property type="entry name" value="Fbxo30/Fbxo40"/>
</dbReference>
<dbReference type="SUPFAM" id="SSF81383">
    <property type="entry name" value="F-box domain"/>
    <property type="match status" value="1"/>
</dbReference>
<keyword evidence="2 5" id="KW-0863">Zinc-finger</keyword>
<feature type="zinc finger region" description="TRAF-type" evidence="5">
    <location>
        <begin position="47"/>
        <end position="93"/>
    </location>
</feature>
<dbReference type="GO" id="GO:0008270">
    <property type="term" value="F:zinc ion binding"/>
    <property type="evidence" value="ECO:0007669"/>
    <property type="project" value="UniProtKB-KW"/>
</dbReference>
<keyword evidence="4 5" id="KW-0862">Zinc</keyword>
<dbReference type="Gene3D" id="3.30.40.10">
    <property type="entry name" value="Zinc/RING finger domain, C3HC4 (zinc finger)"/>
    <property type="match status" value="1"/>
</dbReference>
<dbReference type="Proteomes" id="UP000324629">
    <property type="component" value="Unassembled WGS sequence"/>
</dbReference>
<dbReference type="PANTHER" id="PTHR15933:SF20">
    <property type="entry name" value="F-BOX DOMAIN-CONTAINING PROTEIN"/>
    <property type="match status" value="1"/>
</dbReference>
<dbReference type="Gene3D" id="3.30.40.150">
    <property type="entry name" value="TRAF-like zinc-finger, N-terminal subdomain"/>
    <property type="match status" value="1"/>
</dbReference>
<proteinExistence type="predicted"/>
<dbReference type="InterPro" id="IPR043013">
    <property type="entry name" value="Znf_TRAF_N"/>
</dbReference>
<dbReference type="Pfam" id="PF15966">
    <property type="entry name" value="F-box_4"/>
    <property type="match status" value="1"/>
</dbReference>
<dbReference type="InterPro" id="IPR001293">
    <property type="entry name" value="Znf_TRAF"/>
</dbReference>
<evidence type="ECO:0000313" key="8">
    <source>
        <dbReference type="Proteomes" id="UP000324629"/>
    </source>
</evidence>
<dbReference type="InterPro" id="IPR036047">
    <property type="entry name" value="F-box-like_dom_sf"/>
</dbReference>
<name>A0A5J4NSY6_9TREM</name>
<dbReference type="InterPro" id="IPR013083">
    <property type="entry name" value="Znf_RING/FYVE/PHD"/>
</dbReference>
<comment type="caution">
    <text evidence="7">The sequence shown here is derived from an EMBL/GenBank/DDBJ whole genome shotgun (WGS) entry which is preliminary data.</text>
</comment>